<evidence type="ECO:0000313" key="2">
    <source>
        <dbReference type="EMBL" id="MFC6791351.1"/>
    </source>
</evidence>
<accession>A0ABW2BPN5</accession>
<comment type="caution">
    <text evidence="2">The sequence shown here is derived from an EMBL/GenBank/DDBJ whole genome shotgun (WGS) entry which is preliminary data.</text>
</comment>
<sequence length="400" mass="44174">MRRRLLFYVPGYDPDSERRYRALFMREIRRYARNFGLPVPKIGRPIDSEDGLVQSWTVDACGGRTRTQYELLLWSDLVRRDMGKPYVVGACLNLWAVLNVAANGTLGRLYRASWKCGNVVLYPAVITALLLIVLLASGLAGHGVLGIGLGLPTWIALLIGCLAGAVGLRIVAPRLDRAFVWQLMHDCVFHWQHATGRRPDYRARIEAFAEHMLARIRAAEADEVLIVGHSTGGLTAAELAVLLLDKEPSLGRAGPTFSLLTLGSSLPVVAFQPGARDTRAAVAQLMTSTRLTWVDYQAPQDWMNFPGFNPGHDLPVGIPEAEMANPVIRSAKFTEIIDAQTYRSIRLRPFRMHFQFLMANDHAGVFDIFALTLGSQSLRDRVIGEEAGLLGALLEIPAGH</sequence>
<proteinExistence type="predicted"/>
<evidence type="ECO:0000313" key="3">
    <source>
        <dbReference type="Proteomes" id="UP001596292"/>
    </source>
</evidence>
<name>A0ABW2BPN5_9HYPH</name>
<keyword evidence="2" id="KW-0378">Hydrolase</keyword>
<feature type="transmembrane region" description="Helical" evidence="1">
    <location>
        <begin position="151"/>
        <end position="172"/>
    </location>
</feature>
<protein>
    <submittedName>
        <fullName evidence="2">Alpha/beta fold hydrolase</fullName>
    </submittedName>
</protein>
<organism evidence="2 3">
    <name type="scientific">Methylobacterium komagatae</name>
    <dbReference type="NCBI Taxonomy" id="374425"/>
    <lineage>
        <taxon>Bacteria</taxon>
        <taxon>Pseudomonadati</taxon>
        <taxon>Pseudomonadota</taxon>
        <taxon>Alphaproteobacteria</taxon>
        <taxon>Hyphomicrobiales</taxon>
        <taxon>Methylobacteriaceae</taxon>
        <taxon>Methylobacterium</taxon>
    </lineage>
</organism>
<reference evidence="3" key="1">
    <citation type="journal article" date="2019" name="Int. J. Syst. Evol. Microbiol.">
        <title>The Global Catalogue of Microorganisms (GCM) 10K type strain sequencing project: providing services to taxonomists for standard genome sequencing and annotation.</title>
        <authorList>
            <consortium name="The Broad Institute Genomics Platform"/>
            <consortium name="The Broad Institute Genome Sequencing Center for Infectious Disease"/>
            <person name="Wu L."/>
            <person name="Ma J."/>
        </authorList>
    </citation>
    <scope>NUCLEOTIDE SEQUENCE [LARGE SCALE GENOMIC DNA]</scope>
    <source>
        <strain evidence="3">CCUG 48316</strain>
    </source>
</reference>
<keyword evidence="3" id="KW-1185">Reference proteome</keyword>
<gene>
    <name evidence="2" type="ORF">ACFQE0_18035</name>
</gene>
<dbReference type="InterPro" id="IPR029058">
    <property type="entry name" value="AB_hydrolase_fold"/>
</dbReference>
<feature type="transmembrane region" description="Helical" evidence="1">
    <location>
        <begin position="119"/>
        <end position="139"/>
    </location>
</feature>
<dbReference type="SUPFAM" id="SSF53474">
    <property type="entry name" value="alpha/beta-Hydrolases"/>
    <property type="match status" value="1"/>
</dbReference>
<dbReference type="Proteomes" id="UP001596292">
    <property type="component" value="Unassembled WGS sequence"/>
</dbReference>
<dbReference type="Gene3D" id="3.40.50.1820">
    <property type="entry name" value="alpha/beta hydrolase"/>
    <property type="match status" value="1"/>
</dbReference>
<dbReference type="RefSeq" id="WP_378972133.1">
    <property type="nucleotide sequence ID" value="NZ_JBHSWN010000001.1"/>
</dbReference>
<keyword evidence="1" id="KW-1133">Transmembrane helix</keyword>
<dbReference type="GO" id="GO:0016787">
    <property type="term" value="F:hydrolase activity"/>
    <property type="evidence" value="ECO:0007669"/>
    <property type="project" value="UniProtKB-KW"/>
</dbReference>
<keyword evidence="1" id="KW-0812">Transmembrane</keyword>
<evidence type="ECO:0000256" key="1">
    <source>
        <dbReference type="SAM" id="Phobius"/>
    </source>
</evidence>
<keyword evidence="1" id="KW-0472">Membrane</keyword>
<dbReference type="EMBL" id="JBHSWN010000001">
    <property type="protein sequence ID" value="MFC6791351.1"/>
    <property type="molecule type" value="Genomic_DNA"/>
</dbReference>